<feature type="compositionally biased region" description="Basic and acidic residues" evidence="14">
    <location>
        <begin position="1782"/>
        <end position="1808"/>
    </location>
</feature>
<dbReference type="Gene3D" id="3.30.70.270">
    <property type="match status" value="2"/>
</dbReference>
<dbReference type="CDD" id="cd01647">
    <property type="entry name" value="RT_LTR"/>
    <property type="match status" value="1"/>
</dbReference>
<feature type="compositionally biased region" description="Basic and acidic residues" evidence="14">
    <location>
        <begin position="1823"/>
        <end position="1836"/>
    </location>
</feature>
<evidence type="ECO:0000256" key="1">
    <source>
        <dbReference type="ARBA" id="ARBA00012493"/>
    </source>
</evidence>
<keyword evidence="3" id="KW-0548">Nucleotidyltransferase</keyword>
<dbReference type="InterPro" id="IPR036875">
    <property type="entry name" value="Znf_CCHC_sf"/>
</dbReference>
<dbReference type="InterPro" id="IPR043128">
    <property type="entry name" value="Rev_trsase/Diguanyl_cyclase"/>
</dbReference>
<feature type="domain" description="Reverse transcriptase" evidence="16">
    <location>
        <begin position="580"/>
        <end position="759"/>
    </location>
</feature>
<dbReference type="InterPro" id="IPR001584">
    <property type="entry name" value="Integrase_cat-core"/>
</dbReference>
<dbReference type="PANTHER" id="PTHR37984">
    <property type="entry name" value="PROTEIN CBG26694"/>
    <property type="match status" value="1"/>
</dbReference>
<keyword evidence="9" id="KW-0229">DNA integration</keyword>
<dbReference type="InterPro" id="IPR012337">
    <property type="entry name" value="RNaseH-like_sf"/>
</dbReference>
<evidence type="ECO:0000259" key="18">
    <source>
        <dbReference type="PROSITE" id="PS51027"/>
    </source>
</evidence>
<accession>A0A016VLM4</accession>
<dbReference type="InterPro" id="IPR050951">
    <property type="entry name" value="Retrovirus_Pol_polyprotein"/>
</dbReference>
<evidence type="ECO:0000256" key="2">
    <source>
        <dbReference type="ARBA" id="ARBA00022679"/>
    </source>
</evidence>
<evidence type="ECO:0000256" key="7">
    <source>
        <dbReference type="ARBA" id="ARBA00022759"/>
    </source>
</evidence>
<protein>
    <recommendedName>
        <fullName evidence="1">RNA-directed DNA polymerase</fullName>
        <ecNumber evidence="1">2.7.7.49</ecNumber>
    </recommendedName>
</protein>
<dbReference type="GO" id="GO:0019899">
    <property type="term" value="F:enzyme binding"/>
    <property type="evidence" value="ECO:0007669"/>
    <property type="project" value="UniProtKB-ARBA"/>
</dbReference>
<dbReference type="PROSITE" id="PS50158">
    <property type="entry name" value="ZF_CCHC"/>
    <property type="match status" value="1"/>
</dbReference>
<dbReference type="EC" id="2.7.7.49" evidence="1"/>
<feature type="compositionally biased region" description="Basic and acidic residues" evidence="14">
    <location>
        <begin position="128"/>
        <end position="138"/>
    </location>
</feature>
<dbReference type="GO" id="GO:0008270">
    <property type="term" value="F:zinc ion binding"/>
    <property type="evidence" value="ECO:0007669"/>
    <property type="project" value="UniProtKB-KW"/>
</dbReference>
<dbReference type="FunFam" id="3.30.70.270:FF:000020">
    <property type="entry name" value="Transposon Tf2-6 polyprotein-like Protein"/>
    <property type="match status" value="1"/>
</dbReference>
<dbReference type="PROSITE" id="PS50994">
    <property type="entry name" value="INTEGRASE"/>
    <property type="match status" value="1"/>
</dbReference>
<dbReference type="GO" id="GO:0075523">
    <property type="term" value="P:viral translational frameshifting"/>
    <property type="evidence" value="ECO:0007669"/>
    <property type="project" value="UniProtKB-KW"/>
</dbReference>
<evidence type="ECO:0000256" key="10">
    <source>
        <dbReference type="ARBA" id="ARBA00022918"/>
    </source>
</evidence>
<keyword evidence="12" id="KW-0863">Zinc-finger</keyword>
<dbReference type="SUPFAM" id="SSF57756">
    <property type="entry name" value="Retrovirus zinc finger-like domains"/>
    <property type="match status" value="1"/>
</dbReference>
<comment type="caution">
    <text evidence="19">The sequence shown here is derived from an EMBL/GenBank/DDBJ whole genome shotgun (WGS) entry which is preliminary data.</text>
</comment>
<evidence type="ECO:0000256" key="9">
    <source>
        <dbReference type="ARBA" id="ARBA00022908"/>
    </source>
</evidence>
<dbReference type="GO" id="GO:0006508">
    <property type="term" value="P:proteolysis"/>
    <property type="evidence" value="ECO:0007669"/>
    <property type="project" value="InterPro"/>
</dbReference>
<dbReference type="Gene3D" id="3.30.420.10">
    <property type="entry name" value="Ribonuclease H-like superfamily/Ribonuclease H"/>
    <property type="match status" value="1"/>
</dbReference>
<gene>
    <name evidence="19" type="primary">Acey_s0007.g3255</name>
    <name evidence="19" type="ORF">Y032_0007g3255</name>
</gene>
<evidence type="ECO:0000256" key="8">
    <source>
        <dbReference type="ARBA" id="ARBA00022801"/>
    </source>
</evidence>
<dbReference type="CDD" id="cd09274">
    <property type="entry name" value="RNase_HI_RT_Ty3"/>
    <property type="match status" value="1"/>
</dbReference>
<dbReference type="InterPro" id="IPR001878">
    <property type="entry name" value="Znf_CCHC"/>
</dbReference>
<dbReference type="PROSITE" id="PS51027">
    <property type="entry name" value="INTEGRASE_DBD"/>
    <property type="match status" value="1"/>
</dbReference>
<feature type="domain" description="Integrase catalytic" evidence="17">
    <location>
        <begin position="1135"/>
        <end position="1293"/>
    </location>
</feature>
<dbReference type="InterPro" id="IPR041588">
    <property type="entry name" value="Integrase_H2C2"/>
</dbReference>
<dbReference type="Pfam" id="PF17921">
    <property type="entry name" value="Integrase_H2C2"/>
    <property type="match status" value="1"/>
</dbReference>
<feature type="compositionally biased region" description="Basic and acidic residues" evidence="14">
    <location>
        <begin position="160"/>
        <end position="185"/>
    </location>
</feature>
<evidence type="ECO:0000259" key="16">
    <source>
        <dbReference type="PROSITE" id="PS50878"/>
    </source>
</evidence>
<dbReference type="InterPro" id="IPR000477">
    <property type="entry name" value="RT_dom"/>
</dbReference>
<dbReference type="GO" id="GO:0003964">
    <property type="term" value="F:RNA-directed DNA polymerase activity"/>
    <property type="evidence" value="ECO:0007669"/>
    <property type="project" value="UniProtKB-KW"/>
</dbReference>
<evidence type="ECO:0000256" key="12">
    <source>
        <dbReference type="PROSITE-ProRule" id="PRU00047"/>
    </source>
</evidence>
<keyword evidence="4" id="KW-0540">Nuclease</keyword>
<evidence type="ECO:0000259" key="15">
    <source>
        <dbReference type="PROSITE" id="PS50158"/>
    </source>
</evidence>
<keyword evidence="11" id="KW-0238">DNA-binding</keyword>
<keyword evidence="7" id="KW-0255">Endonuclease</keyword>
<dbReference type="Pfam" id="PF00078">
    <property type="entry name" value="RVT_1"/>
    <property type="match status" value="1"/>
</dbReference>
<dbReference type="PANTHER" id="PTHR37984:SF5">
    <property type="entry name" value="PROTEIN NYNRIN-LIKE"/>
    <property type="match status" value="1"/>
</dbReference>
<keyword evidence="10" id="KW-0695">RNA-directed DNA polymerase</keyword>
<dbReference type="InterPro" id="IPR036397">
    <property type="entry name" value="RNaseH_sf"/>
</dbReference>
<evidence type="ECO:0000256" key="6">
    <source>
        <dbReference type="ARBA" id="ARBA00022758"/>
    </source>
</evidence>
<dbReference type="Gene3D" id="3.10.10.10">
    <property type="entry name" value="HIV Type 1 Reverse Transcriptase, subunit A, domain 1"/>
    <property type="match status" value="1"/>
</dbReference>
<dbReference type="FunFam" id="3.30.420.10:FF:000032">
    <property type="entry name" value="Retrovirus-related Pol polyprotein from transposon 297-like Protein"/>
    <property type="match status" value="1"/>
</dbReference>
<dbReference type="InterPro" id="IPR001969">
    <property type="entry name" value="Aspartic_peptidase_AS"/>
</dbReference>
<dbReference type="Gene3D" id="4.10.60.10">
    <property type="entry name" value="Zinc finger, CCHC-type"/>
    <property type="match status" value="1"/>
</dbReference>
<dbReference type="FunFam" id="1.10.340.70:FF:000001">
    <property type="entry name" value="Retrovirus-related Pol polyprotein from transposon gypsy-like Protein"/>
    <property type="match status" value="1"/>
</dbReference>
<dbReference type="FunFam" id="3.10.20.370:FF:000001">
    <property type="entry name" value="Retrovirus-related Pol polyprotein from transposon 17.6-like protein"/>
    <property type="match status" value="1"/>
</dbReference>
<dbReference type="GO" id="GO:0003677">
    <property type="term" value="F:DNA binding"/>
    <property type="evidence" value="ECO:0007669"/>
    <property type="project" value="UniProtKB-KW"/>
</dbReference>
<feature type="region of interest" description="Disordered" evidence="14">
    <location>
        <begin position="1823"/>
        <end position="1853"/>
    </location>
</feature>
<feature type="domain" description="Integrase-type" evidence="18">
    <location>
        <begin position="1361"/>
        <end position="1421"/>
    </location>
</feature>
<dbReference type="Gene3D" id="1.10.340.70">
    <property type="match status" value="1"/>
</dbReference>
<dbReference type="EMBL" id="JARK01001343">
    <property type="protein sequence ID" value="EYC28494.1"/>
    <property type="molecule type" value="Genomic_DNA"/>
</dbReference>
<feature type="region of interest" description="Disordered" evidence="14">
    <location>
        <begin position="1422"/>
        <end position="1447"/>
    </location>
</feature>
<dbReference type="OrthoDB" id="154058at2759"/>
<reference evidence="20" key="1">
    <citation type="journal article" date="2015" name="Nat. Genet.">
        <title>The genome and transcriptome of the zoonotic hookworm Ancylostoma ceylanicum identify infection-specific gene families.</title>
        <authorList>
            <person name="Schwarz E.M."/>
            <person name="Hu Y."/>
            <person name="Antoshechkin I."/>
            <person name="Miller M.M."/>
            <person name="Sternberg P.W."/>
            <person name="Aroian R.V."/>
        </authorList>
    </citation>
    <scope>NUCLEOTIDE SEQUENCE</scope>
    <source>
        <strain evidence="20">HY135</strain>
    </source>
</reference>
<feature type="domain" description="CCHC-type" evidence="15">
    <location>
        <begin position="185"/>
        <end position="202"/>
    </location>
</feature>
<dbReference type="GO" id="GO:0005737">
    <property type="term" value="C:cytoplasm"/>
    <property type="evidence" value="ECO:0007669"/>
    <property type="project" value="UniProtKB-ARBA"/>
</dbReference>
<dbReference type="SUPFAM" id="SSF56672">
    <property type="entry name" value="DNA/RNA polymerases"/>
    <property type="match status" value="1"/>
</dbReference>
<dbReference type="InterPro" id="IPR043502">
    <property type="entry name" value="DNA/RNA_pol_sf"/>
</dbReference>
<evidence type="ECO:0000256" key="13">
    <source>
        <dbReference type="PROSITE-ProRule" id="PRU00506"/>
    </source>
</evidence>
<evidence type="ECO:0000259" key="17">
    <source>
        <dbReference type="PROSITE" id="PS50994"/>
    </source>
</evidence>
<feature type="compositionally biased region" description="Basic residues" evidence="14">
    <location>
        <begin position="1433"/>
        <end position="1444"/>
    </location>
</feature>
<dbReference type="InterPro" id="IPR001037">
    <property type="entry name" value="Integrase_C_retrovir"/>
</dbReference>
<evidence type="ECO:0000256" key="4">
    <source>
        <dbReference type="ARBA" id="ARBA00022722"/>
    </source>
</evidence>
<keyword evidence="6" id="KW-0688">Ribosomal frameshifting</keyword>
<organism evidence="19 20">
    <name type="scientific">Ancylostoma ceylanicum</name>
    <dbReference type="NCBI Taxonomy" id="53326"/>
    <lineage>
        <taxon>Eukaryota</taxon>
        <taxon>Metazoa</taxon>
        <taxon>Ecdysozoa</taxon>
        <taxon>Nematoda</taxon>
        <taxon>Chromadorea</taxon>
        <taxon>Rhabditida</taxon>
        <taxon>Rhabditina</taxon>
        <taxon>Rhabditomorpha</taxon>
        <taxon>Strongyloidea</taxon>
        <taxon>Ancylostomatidae</taxon>
        <taxon>Ancylostomatinae</taxon>
        <taxon>Ancylostoma</taxon>
    </lineage>
</organism>
<dbReference type="GO" id="GO:0042575">
    <property type="term" value="C:DNA polymerase complex"/>
    <property type="evidence" value="ECO:0007669"/>
    <property type="project" value="UniProtKB-ARBA"/>
</dbReference>
<dbReference type="STRING" id="53326.A0A016VLM4"/>
<evidence type="ECO:0000256" key="14">
    <source>
        <dbReference type="SAM" id="MobiDB-lite"/>
    </source>
</evidence>
<dbReference type="GO" id="GO:0015074">
    <property type="term" value="P:DNA integration"/>
    <property type="evidence" value="ECO:0007669"/>
    <property type="project" value="UniProtKB-KW"/>
</dbReference>
<dbReference type="SUPFAM" id="SSF53098">
    <property type="entry name" value="Ribonuclease H-like"/>
    <property type="match status" value="1"/>
</dbReference>
<name>A0A016VLM4_9BILA</name>
<dbReference type="GO" id="GO:0004190">
    <property type="term" value="F:aspartic-type endopeptidase activity"/>
    <property type="evidence" value="ECO:0007669"/>
    <property type="project" value="InterPro"/>
</dbReference>
<proteinExistence type="predicted"/>
<evidence type="ECO:0000313" key="20">
    <source>
        <dbReference type="Proteomes" id="UP000024635"/>
    </source>
</evidence>
<keyword evidence="8" id="KW-0378">Hydrolase</keyword>
<dbReference type="GO" id="GO:0004519">
    <property type="term" value="F:endonuclease activity"/>
    <property type="evidence" value="ECO:0007669"/>
    <property type="project" value="UniProtKB-KW"/>
</dbReference>
<dbReference type="PROSITE" id="PS50878">
    <property type="entry name" value="RT_POL"/>
    <property type="match status" value="1"/>
</dbReference>
<dbReference type="Pfam" id="PF00665">
    <property type="entry name" value="rve"/>
    <property type="match status" value="1"/>
</dbReference>
<evidence type="ECO:0000313" key="19">
    <source>
        <dbReference type="EMBL" id="EYC28494.1"/>
    </source>
</evidence>
<dbReference type="Pfam" id="PF17917">
    <property type="entry name" value="RT_RNaseH"/>
    <property type="match status" value="1"/>
</dbReference>
<evidence type="ECO:0000256" key="11">
    <source>
        <dbReference type="ARBA" id="ARBA00023125"/>
    </source>
</evidence>
<dbReference type="InterPro" id="IPR021109">
    <property type="entry name" value="Peptidase_aspartic_dom_sf"/>
</dbReference>
<keyword evidence="2" id="KW-0808">Transferase</keyword>
<dbReference type="Proteomes" id="UP000024635">
    <property type="component" value="Unassembled WGS sequence"/>
</dbReference>
<sequence length="1853" mass="209151">METLPESARHGKFADFVAALSAKFAESTSAKRMESHVRLKQLTMTKSVAEYCVELERLTRNANPDASEMDLSMMRASELIAQLTQWPEYFQLFASMEASAPHEAYDKLKALAQSIERSKKVAKAVQDVTEKRELDEVKKPRRPFQSRRGTEKPTPPEPLQTKDSENRQPPKDSIARPAINDDKGRKCLNCGQPGHFRRDCKEKPRKSDHENPSNTEQTRNAHRTKRTFTTVLENWSCRAAGIQHPVDEMFGGKTTQEVHLLGRTEEALLDSGSQVSILPLELLLAAAKSGYDLDDDVEEVKLNKNTRVYDASGNLMVFKGAVKLTLELEGGPRRRVIFFVKKGGDGTIVLGTNILSAMGFQTSAFPRKLVPLRSVSTQTETVVKKTKKGKTTSKADNQDIKALIAARVYIKPGETKNIAVKTDKRRAQQILWSNCGLIPNTICNPHSETVSIPVTNTMEVAKVFRMGECVGTWDQGPIVEKAAVECVNMLERTSTPIADRWRILVELLNQNKSETKLDDEFEKVLHNYQDVFAVNEQELTQTPLVEHNIETGASPPIRQKARPIPLATRVELRKILADLEDRNIIEPSKSSWSSPIVLVQKKDGSLRLCVDYRKLNQVTRLDGHPLPTIDTILQNLKDKKYFSTLDLSSGYWQVKLAESAKEKSAFATTEGLYQFKVLPFGLASSPAEFQRLMMMVLGPLLGDEVSCYLDDIIVATASRERHIEVLSEVLERLRQACLKLNPKKCIFFEPKVEFLGHVLDKDGLHADPKKVSAIQDYPLPQSRSEMRTFLGMCSYYRKFILRFSKIAAPLHEMTSEKNPFVWSEPRRKAFETLKAALISTPVLAQPDIEGARSGAKPFCIHTDASYSGVGAVLSQKGDDNLLHPIFFASKGLSKSERNYHITDLEALAVVTALNRFHMFVYGLPVEVYTDHQPLTALFKRTNVSSRVLRWALELQKYDIKIIYVKGAANRVADALSRGAVAHTELQQGNGIPNELIVGMISEDPPWTKELRKDATYGAIITALEQGQLNEDIALPNQKRKFKVADFALQDGYLVFLDKENVRRVVPVNSRKEVFQDAHAALLAGHFGPKKVLRTLSKRVFWETMSRDVRLWSEECKKCTLFNSQPKQTPPLKPIITSEPFQMIGIDILEMGPTSEGNRYILTVIDHFSKFGGAYPIPTKDAETVARTLVVRWMMEGCRIPTRILSDQGGEFDNKLLAEIASIMGIEQVFTKGYNPRENGVTERFNKTIIGLLRKKVEVPMEWDKMLPLCVFAYNTTAHDATGDSPFFLLHGFDAKVPWNSLPTQEITPYMVDLDGYIHELVTGLKTAHDHAREQNEKARNAMKRNYDDNHKVVANPLHPGDRVYLRVPTEKGKAKHPKLTNEWSGPYRVIKVSDTSATITAINRDEEPLCIPFDELRKLPPSLDDEPVLTTRQRAKRGRPKKGNRVSANQTSFRVAVGDPREDPLHLLHPCDCGMFNTRAHVGLPGLRSDLARSKPVKNLFELASVASIALHPHWGDRKKEEELLNPSPTYMTVHGLASAIQAHSKYCYKFASALKAKEGVELEHPELFTSNPGYSIALCYRQAMARRHQITTQYEDDMPGNPIIIAMPHSFSRVLKDVNEPPTVKFIVYSHFGDMADQLNKLPISSSIVWVWPNTMPTSRDMILVQQAVERHLQCGGTMELIPPPFEISREKDWRRIAEVCREMAQFLTGPARGFDARIIDYYSTIQDEVPIKHPAVSLGVCPREGEDRFLGWQIVVFLKQLAEIVSGSLILPAFTQKQRTPKEHRSKDEPSTSREKPAAEKKELKRKPEVFYLKDVKKKRQEFDHVMKQTGRRDRQGRHKPSEPASPRRGV</sequence>
<feature type="region of interest" description="Disordered" evidence="14">
    <location>
        <begin position="126"/>
        <end position="223"/>
    </location>
</feature>
<feature type="compositionally biased region" description="Basic and acidic residues" evidence="14">
    <location>
        <begin position="196"/>
        <end position="211"/>
    </location>
</feature>
<dbReference type="PROSITE" id="PS00141">
    <property type="entry name" value="ASP_PROTEASE"/>
    <property type="match status" value="1"/>
</dbReference>
<dbReference type="Pfam" id="PF00098">
    <property type="entry name" value="zf-CCHC"/>
    <property type="match status" value="1"/>
</dbReference>
<dbReference type="SUPFAM" id="SSF50630">
    <property type="entry name" value="Acid proteases"/>
    <property type="match status" value="1"/>
</dbReference>
<feature type="DNA-binding region" description="Integrase-type" evidence="13">
    <location>
        <begin position="1361"/>
        <end position="1421"/>
    </location>
</feature>
<evidence type="ECO:0000256" key="3">
    <source>
        <dbReference type="ARBA" id="ARBA00022695"/>
    </source>
</evidence>
<dbReference type="SMART" id="SM00343">
    <property type="entry name" value="ZnF_C2HC"/>
    <property type="match status" value="1"/>
</dbReference>
<dbReference type="InterPro" id="IPR041373">
    <property type="entry name" value="RT_RNaseH"/>
</dbReference>
<keyword evidence="20" id="KW-1185">Reference proteome</keyword>
<keyword evidence="5" id="KW-0479">Metal-binding</keyword>
<keyword evidence="12" id="KW-0862">Zinc</keyword>
<feature type="region of interest" description="Disordered" evidence="14">
    <location>
        <begin position="1778"/>
        <end position="1808"/>
    </location>
</feature>
<evidence type="ECO:0000256" key="5">
    <source>
        <dbReference type="ARBA" id="ARBA00022723"/>
    </source>
</evidence>